<organism evidence="1 2">
    <name type="scientific">Necator americanus</name>
    <name type="common">Human hookworm</name>
    <dbReference type="NCBI Taxonomy" id="51031"/>
    <lineage>
        <taxon>Eukaryota</taxon>
        <taxon>Metazoa</taxon>
        <taxon>Ecdysozoa</taxon>
        <taxon>Nematoda</taxon>
        <taxon>Chromadorea</taxon>
        <taxon>Rhabditida</taxon>
        <taxon>Rhabditina</taxon>
        <taxon>Rhabditomorpha</taxon>
        <taxon>Strongyloidea</taxon>
        <taxon>Ancylostomatidae</taxon>
        <taxon>Bunostominae</taxon>
        <taxon>Necator</taxon>
    </lineage>
</organism>
<sequence length="124" mass="13950">MKVLYDRNCSGISNKFPYVKRLHVACIKFGTLDEDVNGAPHRRVALGAFQGTARCVGGYRSSERVRVKLVAMAAVECRHRLDALAPMPPCQFLERPLNGPIPWWCDIAGNRKNLQEISQTHDIM</sequence>
<protein>
    <submittedName>
        <fullName evidence="1">Uncharacterized protein</fullName>
    </submittedName>
</protein>
<name>W2TLC1_NECAM</name>
<reference evidence="2" key="1">
    <citation type="journal article" date="2014" name="Nat. Genet.">
        <title>Genome of the human hookworm Necator americanus.</title>
        <authorList>
            <person name="Tang Y.T."/>
            <person name="Gao X."/>
            <person name="Rosa B.A."/>
            <person name="Abubucker S."/>
            <person name="Hallsworth-Pepin K."/>
            <person name="Martin J."/>
            <person name="Tyagi R."/>
            <person name="Heizer E."/>
            <person name="Zhang X."/>
            <person name="Bhonagiri-Palsikar V."/>
            <person name="Minx P."/>
            <person name="Warren W.C."/>
            <person name="Wang Q."/>
            <person name="Zhan B."/>
            <person name="Hotez P.J."/>
            <person name="Sternberg P.W."/>
            <person name="Dougall A."/>
            <person name="Gaze S.T."/>
            <person name="Mulvenna J."/>
            <person name="Sotillo J."/>
            <person name="Ranganathan S."/>
            <person name="Rabelo E.M."/>
            <person name="Wilson R.K."/>
            <person name="Felgner P.L."/>
            <person name="Bethony J."/>
            <person name="Hawdon J.M."/>
            <person name="Gasser R.B."/>
            <person name="Loukas A."/>
            <person name="Mitreva M."/>
        </authorList>
    </citation>
    <scope>NUCLEOTIDE SEQUENCE [LARGE SCALE GENOMIC DNA]</scope>
</reference>
<dbReference type="Proteomes" id="UP000053676">
    <property type="component" value="Unassembled WGS sequence"/>
</dbReference>
<dbReference type="EMBL" id="KI658480">
    <property type="protein sequence ID" value="ETN82429.1"/>
    <property type="molecule type" value="Genomic_DNA"/>
</dbReference>
<dbReference type="KEGG" id="nai:NECAME_07957"/>
<evidence type="ECO:0000313" key="2">
    <source>
        <dbReference type="Proteomes" id="UP000053676"/>
    </source>
</evidence>
<evidence type="ECO:0000313" key="1">
    <source>
        <dbReference type="EMBL" id="ETN82429.1"/>
    </source>
</evidence>
<accession>W2TLC1</accession>
<gene>
    <name evidence="1" type="ORF">NECAME_07957</name>
</gene>
<keyword evidence="2" id="KW-1185">Reference proteome</keyword>
<dbReference type="AlphaFoldDB" id="W2TLC1"/>
<proteinExistence type="predicted"/>